<evidence type="ECO:0000259" key="1">
    <source>
        <dbReference type="PROSITE" id="PS50902"/>
    </source>
</evidence>
<dbReference type="AlphaFoldDB" id="A0A644ZPZ0"/>
<proteinExistence type="predicted"/>
<name>A0A644ZPZ0_9ZZZZ</name>
<dbReference type="PROSITE" id="PS00201">
    <property type="entry name" value="FLAVODOXIN"/>
    <property type="match status" value="1"/>
</dbReference>
<dbReference type="EMBL" id="VSSQ01009949">
    <property type="protein sequence ID" value="MPM43030.1"/>
    <property type="molecule type" value="Genomic_DNA"/>
</dbReference>
<protein>
    <recommendedName>
        <fullName evidence="1">Flavodoxin-like domain-containing protein</fullName>
    </recommendedName>
</protein>
<dbReference type="InterPro" id="IPR029039">
    <property type="entry name" value="Flavoprotein-like_sf"/>
</dbReference>
<dbReference type="GO" id="GO:0009055">
    <property type="term" value="F:electron transfer activity"/>
    <property type="evidence" value="ECO:0007669"/>
    <property type="project" value="InterPro"/>
</dbReference>
<dbReference type="Pfam" id="PF00258">
    <property type="entry name" value="Flavodoxin_1"/>
    <property type="match status" value="1"/>
</dbReference>
<dbReference type="InterPro" id="IPR008254">
    <property type="entry name" value="Flavodoxin/NO_synth"/>
</dbReference>
<evidence type="ECO:0000313" key="2">
    <source>
        <dbReference type="EMBL" id="MPM43030.1"/>
    </source>
</evidence>
<comment type="caution">
    <text evidence="2">The sequence shown here is derived from an EMBL/GenBank/DDBJ whole genome shotgun (WGS) entry which is preliminary data.</text>
</comment>
<organism evidence="2">
    <name type="scientific">bioreactor metagenome</name>
    <dbReference type="NCBI Taxonomy" id="1076179"/>
    <lineage>
        <taxon>unclassified sequences</taxon>
        <taxon>metagenomes</taxon>
        <taxon>ecological metagenomes</taxon>
    </lineage>
</organism>
<reference evidence="2" key="1">
    <citation type="submission" date="2019-08" db="EMBL/GenBank/DDBJ databases">
        <authorList>
            <person name="Kucharzyk K."/>
            <person name="Murdoch R.W."/>
            <person name="Higgins S."/>
            <person name="Loffler F."/>
        </authorList>
    </citation>
    <scope>NUCLEOTIDE SEQUENCE</scope>
</reference>
<dbReference type="InterPro" id="IPR001226">
    <property type="entry name" value="Flavodoxin_CS"/>
</dbReference>
<gene>
    <name evidence="2" type="ORF">SDC9_89702</name>
</gene>
<dbReference type="SUPFAM" id="SSF52218">
    <property type="entry name" value="Flavoproteins"/>
    <property type="match status" value="1"/>
</dbReference>
<accession>A0A644ZPZ0</accession>
<sequence>MKNTIVLYDSGFGNTKLIAEAIAEGIGETAKLLHVSEFSVEHLTNLNAIIAGSPINGFMPTEKMQAALKMIPAGALKGIKAASFDTRMQLWIHGDAAKKISKRLAAAGAEIMSEPALFFVLKKEGPLAEGEIERAREWGRKIVESL</sequence>
<feature type="domain" description="Flavodoxin-like" evidence="1">
    <location>
        <begin position="4"/>
        <end position="143"/>
    </location>
</feature>
<dbReference type="PROSITE" id="PS50902">
    <property type="entry name" value="FLAVODOXIN_LIKE"/>
    <property type="match status" value="1"/>
</dbReference>
<dbReference type="Gene3D" id="3.40.50.360">
    <property type="match status" value="1"/>
</dbReference>
<dbReference type="GO" id="GO:0010181">
    <property type="term" value="F:FMN binding"/>
    <property type="evidence" value="ECO:0007669"/>
    <property type="project" value="InterPro"/>
</dbReference>